<dbReference type="Proteomes" id="UP000002280">
    <property type="component" value="Unplaced"/>
</dbReference>
<dbReference type="PANTHER" id="PTHR23226">
    <property type="entry name" value="ZINC FINGER AND SCAN DOMAIN-CONTAINING"/>
    <property type="match status" value="1"/>
</dbReference>
<evidence type="ECO:0000256" key="4">
    <source>
        <dbReference type="ARBA" id="ARBA00022771"/>
    </source>
</evidence>
<dbReference type="AlphaFoldDB" id="A0A5F8GLM9"/>
<evidence type="ECO:0000259" key="9">
    <source>
        <dbReference type="PROSITE" id="PS50157"/>
    </source>
</evidence>
<evidence type="ECO:0000313" key="11">
    <source>
        <dbReference type="Proteomes" id="UP000002280"/>
    </source>
</evidence>
<dbReference type="PROSITE" id="PS00028">
    <property type="entry name" value="ZINC_FINGER_C2H2_1"/>
    <property type="match status" value="1"/>
</dbReference>
<keyword evidence="3" id="KW-0677">Repeat</keyword>
<evidence type="ECO:0000256" key="2">
    <source>
        <dbReference type="ARBA" id="ARBA00022723"/>
    </source>
</evidence>
<feature type="domain" description="C2H2-type" evidence="9">
    <location>
        <begin position="39"/>
        <end position="66"/>
    </location>
</feature>
<dbReference type="FunFam" id="3.30.160.60:FF:000690">
    <property type="entry name" value="Zinc finger protein 354C"/>
    <property type="match status" value="1"/>
</dbReference>
<reference evidence="10" key="2">
    <citation type="submission" date="2025-08" db="UniProtKB">
        <authorList>
            <consortium name="Ensembl"/>
        </authorList>
    </citation>
    <scope>IDENTIFICATION</scope>
</reference>
<reference evidence="10" key="3">
    <citation type="submission" date="2025-09" db="UniProtKB">
        <authorList>
            <consortium name="Ensembl"/>
        </authorList>
    </citation>
    <scope>IDENTIFICATION</scope>
</reference>
<evidence type="ECO:0000256" key="7">
    <source>
        <dbReference type="PROSITE-ProRule" id="PRU00042"/>
    </source>
</evidence>
<dbReference type="PANTHER" id="PTHR23226:SF416">
    <property type="entry name" value="FI01424P"/>
    <property type="match status" value="1"/>
</dbReference>
<evidence type="ECO:0000256" key="5">
    <source>
        <dbReference type="ARBA" id="ARBA00022833"/>
    </source>
</evidence>
<dbReference type="GO" id="GO:0008270">
    <property type="term" value="F:zinc ion binding"/>
    <property type="evidence" value="ECO:0007669"/>
    <property type="project" value="UniProtKB-KW"/>
</dbReference>
<evidence type="ECO:0000313" key="10">
    <source>
        <dbReference type="Ensembl" id="ENSMODP00000048573.1"/>
    </source>
</evidence>
<keyword evidence="4 7" id="KW-0863">Zinc-finger</keyword>
<feature type="compositionally biased region" description="Gly residues" evidence="8">
    <location>
        <begin position="1"/>
        <end position="11"/>
    </location>
</feature>
<keyword evidence="6" id="KW-0539">Nucleus</keyword>
<proteinExistence type="predicted"/>
<dbReference type="FunFam" id="3.30.160.60:FF:002343">
    <property type="entry name" value="Zinc finger protein 33A"/>
    <property type="match status" value="1"/>
</dbReference>
<dbReference type="Pfam" id="PF00096">
    <property type="entry name" value="zf-C2H2"/>
    <property type="match status" value="1"/>
</dbReference>
<evidence type="ECO:0000256" key="1">
    <source>
        <dbReference type="ARBA" id="ARBA00004123"/>
    </source>
</evidence>
<sequence>RAGPESSGGGWAPPRVREGLRQQLLPHRPPEDPHGEKLYACRACGKAFRQGSSLAKHQKTHRGEKLFKCPACGKAFNHRAELSRCCPVMSRVPLKTKEPRAHDDFQERERDQLRVTAYFLDSRLQFPTCDFSVISFCLLDPNISSPPTEAF</sequence>
<keyword evidence="2" id="KW-0479">Metal-binding</keyword>
<evidence type="ECO:0000256" key="8">
    <source>
        <dbReference type="SAM" id="MobiDB-lite"/>
    </source>
</evidence>
<dbReference type="GO" id="GO:0005634">
    <property type="term" value="C:nucleus"/>
    <property type="evidence" value="ECO:0007669"/>
    <property type="project" value="UniProtKB-SubCell"/>
</dbReference>
<dbReference type="InterPro" id="IPR036236">
    <property type="entry name" value="Znf_C2H2_sf"/>
</dbReference>
<dbReference type="SUPFAM" id="SSF57667">
    <property type="entry name" value="beta-beta-alpha zinc fingers"/>
    <property type="match status" value="1"/>
</dbReference>
<organism evidence="10 11">
    <name type="scientific">Monodelphis domestica</name>
    <name type="common">Gray short-tailed opossum</name>
    <dbReference type="NCBI Taxonomy" id="13616"/>
    <lineage>
        <taxon>Eukaryota</taxon>
        <taxon>Metazoa</taxon>
        <taxon>Chordata</taxon>
        <taxon>Craniata</taxon>
        <taxon>Vertebrata</taxon>
        <taxon>Euteleostomi</taxon>
        <taxon>Mammalia</taxon>
        <taxon>Metatheria</taxon>
        <taxon>Didelphimorphia</taxon>
        <taxon>Didelphidae</taxon>
        <taxon>Monodelphis</taxon>
    </lineage>
</organism>
<dbReference type="PROSITE" id="PS50157">
    <property type="entry name" value="ZINC_FINGER_C2H2_2"/>
    <property type="match status" value="1"/>
</dbReference>
<evidence type="ECO:0000256" key="3">
    <source>
        <dbReference type="ARBA" id="ARBA00022737"/>
    </source>
</evidence>
<reference evidence="10" key="1">
    <citation type="journal article" date="2007" name="Nature">
        <title>Genome of the marsupial Monodelphis domestica reveals innovation in non-coding sequences.</title>
        <authorList>
            <person name="Mikkelsen T.S."/>
            <person name="Wakefield M.J."/>
            <person name="Aken B."/>
            <person name="Amemiya C.T."/>
            <person name="Chang J.L."/>
            <person name="Duke S."/>
            <person name="Garber M."/>
            <person name="Gentles A.J."/>
            <person name="Goodstadt L."/>
            <person name="Heger A."/>
            <person name="Jurka J."/>
            <person name="Kamal M."/>
            <person name="Mauceli E."/>
            <person name="Searle S.M."/>
            <person name="Sharpe T."/>
            <person name="Baker M.L."/>
            <person name="Batzer M.A."/>
            <person name="Benos P.V."/>
            <person name="Belov K."/>
            <person name="Clamp M."/>
            <person name="Cook A."/>
            <person name="Cuff J."/>
            <person name="Das R."/>
            <person name="Davidow L."/>
            <person name="Deakin J.E."/>
            <person name="Fazzari M.J."/>
            <person name="Glass J.L."/>
            <person name="Grabherr M."/>
            <person name="Greally J.M."/>
            <person name="Gu W."/>
            <person name="Hore T.A."/>
            <person name="Huttley G.A."/>
            <person name="Kleber M."/>
            <person name="Jirtle R.L."/>
            <person name="Koina E."/>
            <person name="Lee J.T."/>
            <person name="Mahony S."/>
            <person name="Marra M.A."/>
            <person name="Miller R.D."/>
            <person name="Nicholls R.D."/>
            <person name="Oda M."/>
            <person name="Papenfuss A.T."/>
            <person name="Parra Z.E."/>
            <person name="Pollock D.D."/>
            <person name="Ray D.A."/>
            <person name="Schein J.E."/>
            <person name="Speed T.P."/>
            <person name="Thompson K."/>
            <person name="VandeBerg J.L."/>
            <person name="Wade C.M."/>
            <person name="Walker J.A."/>
            <person name="Waters P.D."/>
            <person name="Webber C."/>
            <person name="Weidman J.R."/>
            <person name="Xie X."/>
            <person name="Zody M.C."/>
            <person name="Baldwin J."/>
            <person name="Abdouelleil A."/>
            <person name="Abdulkadir J."/>
            <person name="Abebe A."/>
            <person name="Abera B."/>
            <person name="Abreu J."/>
            <person name="Acer S.C."/>
            <person name="Aftuck L."/>
            <person name="Alexander A."/>
            <person name="An P."/>
            <person name="Anderson E."/>
            <person name="Anderson S."/>
            <person name="Arachi H."/>
            <person name="Azer M."/>
            <person name="Bachantsang P."/>
            <person name="Barry A."/>
            <person name="Bayul T."/>
            <person name="Berlin A."/>
            <person name="Bessette D."/>
            <person name="Bloom T."/>
            <person name="Bloom T."/>
            <person name="Boguslavskiy L."/>
            <person name="Bonnet C."/>
            <person name="Boukhgalter B."/>
            <person name="Bourzgui I."/>
            <person name="Brown A."/>
            <person name="Cahill P."/>
            <person name="Channer S."/>
            <person name="Cheshatsang Y."/>
            <person name="Chuda L."/>
            <person name="Citroen M."/>
            <person name="Collymore A."/>
            <person name="Cooke P."/>
            <person name="Costello M."/>
            <person name="D'Aco K."/>
            <person name="Daza R."/>
            <person name="De Haan G."/>
            <person name="DeGray S."/>
            <person name="DeMaso C."/>
            <person name="Dhargay N."/>
            <person name="Dooley K."/>
            <person name="Dooley E."/>
            <person name="Doricent M."/>
            <person name="Dorje P."/>
            <person name="Dorjee K."/>
            <person name="Dupes A."/>
            <person name="Elong R."/>
            <person name="Falk J."/>
            <person name="Farina A."/>
            <person name="Faro S."/>
            <person name="Ferguson D."/>
            <person name="Fisher S."/>
            <person name="Foley C.D."/>
            <person name="Franke A."/>
            <person name="Friedrich D."/>
            <person name="Gadbois L."/>
            <person name="Gearin G."/>
            <person name="Gearin C.R."/>
            <person name="Giannoukos G."/>
            <person name="Goode T."/>
            <person name="Graham J."/>
            <person name="Grandbois E."/>
            <person name="Grewal S."/>
            <person name="Gyaltsen K."/>
            <person name="Hafez N."/>
            <person name="Hagos B."/>
            <person name="Hall J."/>
            <person name="Henson C."/>
            <person name="Hollinger A."/>
            <person name="Honan T."/>
            <person name="Huard M.D."/>
            <person name="Hughes L."/>
            <person name="Hurhula B."/>
            <person name="Husby M.E."/>
            <person name="Kamat A."/>
            <person name="Kanga B."/>
            <person name="Kashin S."/>
            <person name="Khazanovich D."/>
            <person name="Kisner P."/>
            <person name="Lance K."/>
            <person name="Lara M."/>
            <person name="Lee W."/>
            <person name="Lennon N."/>
            <person name="Letendre F."/>
            <person name="LeVine R."/>
            <person name="Lipovsky A."/>
            <person name="Liu X."/>
            <person name="Liu J."/>
            <person name="Liu S."/>
            <person name="Lokyitsang T."/>
            <person name="Lokyitsang Y."/>
            <person name="Lubonja R."/>
            <person name="Lui A."/>
            <person name="MacDonald P."/>
            <person name="Magnisalis V."/>
            <person name="Maru K."/>
            <person name="Matthews C."/>
            <person name="McCusker W."/>
            <person name="McDonough S."/>
            <person name="Mehta T."/>
            <person name="Meldrim J."/>
            <person name="Meneus L."/>
            <person name="Mihai O."/>
            <person name="Mihalev A."/>
            <person name="Mihova T."/>
            <person name="Mittelman R."/>
            <person name="Mlenga V."/>
            <person name="Montmayeur A."/>
            <person name="Mulrain L."/>
            <person name="Navidi A."/>
            <person name="Naylor J."/>
            <person name="Negash T."/>
            <person name="Nguyen T."/>
            <person name="Nguyen N."/>
            <person name="Nicol R."/>
            <person name="Norbu C."/>
            <person name="Norbu N."/>
            <person name="Novod N."/>
            <person name="O'Neill B."/>
            <person name="Osman S."/>
            <person name="Markiewicz E."/>
            <person name="Oyono O.L."/>
            <person name="Patti C."/>
            <person name="Phunkhang P."/>
            <person name="Pierre F."/>
            <person name="Priest M."/>
            <person name="Raghuraman S."/>
            <person name="Rege F."/>
            <person name="Reyes R."/>
            <person name="Rise C."/>
            <person name="Rogov P."/>
            <person name="Ross K."/>
            <person name="Ryan E."/>
            <person name="Settipalli S."/>
            <person name="Shea T."/>
            <person name="Sherpa N."/>
            <person name="Shi L."/>
            <person name="Shih D."/>
            <person name="Sparrow T."/>
            <person name="Spaulding J."/>
            <person name="Stalker J."/>
            <person name="Stange-Thomann N."/>
            <person name="Stavropoulos S."/>
            <person name="Stone C."/>
            <person name="Strader C."/>
            <person name="Tesfaye S."/>
            <person name="Thomson T."/>
            <person name="Thoulutsang Y."/>
            <person name="Thoulutsang D."/>
            <person name="Topham K."/>
            <person name="Topping I."/>
            <person name="Tsamla T."/>
            <person name="Vassiliev H."/>
            <person name="Vo A."/>
            <person name="Wangchuk T."/>
            <person name="Wangdi T."/>
            <person name="Weiand M."/>
            <person name="Wilkinson J."/>
            <person name="Wilson A."/>
            <person name="Yadav S."/>
            <person name="Young G."/>
            <person name="Yu Q."/>
            <person name="Zembek L."/>
            <person name="Zhong D."/>
            <person name="Zimmer A."/>
            <person name="Zwirko Z."/>
            <person name="Jaffe D.B."/>
            <person name="Alvarez P."/>
            <person name="Brockman W."/>
            <person name="Butler J."/>
            <person name="Chin C."/>
            <person name="Gnerre S."/>
            <person name="MacCallum I."/>
            <person name="Graves J.A."/>
            <person name="Ponting C.P."/>
            <person name="Breen M."/>
            <person name="Samollow P.B."/>
            <person name="Lander E.S."/>
            <person name="Lindblad-Toh K."/>
        </authorList>
    </citation>
    <scope>NUCLEOTIDE SEQUENCE [LARGE SCALE GENOMIC DNA]</scope>
</reference>
<comment type="subcellular location">
    <subcellularLocation>
        <location evidence="1">Nucleus</location>
    </subcellularLocation>
</comment>
<evidence type="ECO:0000256" key="6">
    <source>
        <dbReference type="ARBA" id="ARBA00023242"/>
    </source>
</evidence>
<dbReference type="SMART" id="SM00355">
    <property type="entry name" value="ZnF_C2H2"/>
    <property type="match status" value="1"/>
</dbReference>
<dbReference type="Gene3D" id="3.30.160.60">
    <property type="entry name" value="Classic Zinc Finger"/>
    <property type="match status" value="2"/>
</dbReference>
<dbReference type="InterPro" id="IPR013087">
    <property type="entry name" value="Znf_C2H2_type"/>
</dbReference>
<keyword evidence="5" id="KW-0862">Zinc</keyword>
<keyword evidence="11" id="KW-1185">Reference proteome</keyword>
<protein>
    <recommendedName>
        <fullName evidence="9">C2H2-type domain-containing protein</fullName>
    </recommendedName>
</protein>
<name>A0A5F8GLM9_MONDO</name>
<accession>A0A5F8GLM9</accession>
<dbReference type="Ensembl" id="ENSMODT00000082826.1">
    <property type="protein sequence ID" value="ENSMODP00000048573.1"/>
    <property type="gene ID" value="ENSMODG00000048488.1"/>
</dbReference>
<feature type="region of interest" description="Disordered" evidence="8">
    <location>
        <begin position="1"/>
        <end position="34"/>
    </location>
</feature>
<dbReference type="Bgee" id="ENSMODG00000048488">
    <property type="expression patterns" value="Expressed in forelimb bud and 2 other cell types or tissues"/>
</dbReference>
<dbReference type="InParanoid" id="A0A5F8GLM9"/>